<dbReference type="PROSITE" id="PS52016">
    <property type="entry name" value="TONB_DEPENDENT_REC_3"/>
    <property type="match status" value="1"/>
</dbReference>
<dbReference type="Proteomes" id="UP000284531">
    <property type="component" value="Unassembled WGS sequence"/>
</dbReference>
<keyword evidence="10" id="KW-1185">Reference proteome</keyword>
<accession>A0A419X9W7</accession>
<dbReference type="InterPro" id="IPR023997">
    <property type="entry name" value="TonB-dep_OMP_SusC/RagA_CS"/>
</dbReference>
<organism evidence="9 10">
    <name type="scientific">Marinifilum flexuosum</name>
    <dbReference type="NCBI Taxonomy" id="1117708"/>
    <lineage>
        <taxon>Bacteria</taxon>
        <taxon>Pseudomonadati</taxon>
        <taxon>Bacteroidota</taxon>
        <taxon>Bacteroidia</taxon>
        <taxon>Marinilabiliales</taxon>
        <taxon>Marinifilaceae</taxon>
    </lineage>
</organism>
<evidence type="ECO:0000256" key="1">
    <source>
        <dbReference type="ARBA" id="ARBA00004571"/>
    </source>
</evidence>
<evidence type="ECO:0000256" key="5">
    <source>
        <dbReference type="ARBA" id="ARBA00023136"/>
    </source>
</evidence>
<sequence length="1166" mass="130768">MSSKNVIETSAIASTSIMYDKIRKKYRFSTNKFSTVCKISVINNGCKVLVGLVFKLFLVVISFETYSQSIPISLNSMGQSMPLEVFFQEIESQTNVSFVYNTDRIKGYFANIPDKEVLPLEELLSLVLHPQGFSFVLYQDKIIIRKSSGQVPASKLRAANPTDVARMVKVQKIMIGRVLCDEDGLPIVGASVKVKNEARGTASDKDGYYTLNCLVGDTIIFSAIGFNSREIVVGLKMIEDIRLSTDVINLKEVNIIGYGEEAKEEQIGAVSSVTNSMTGEVPNNLDETLAGTASGVWFQKSSGVPGSSSTIAIRGVTSLQPDANSPLIVVDGVPLFNTEEGLSRITYQTVSGGQAFGLFDNYVYNDLRESTFFQKNGLNVVNPEDIESISILKDAFSTSIYGSRGAAGVILINTKHPGKFGLKVNLLMETGISKPVNNPDLMNGEEYSSFYSNYYSQLKKKEVVFPNDINTNWYDKVVRNATSNKLALSIQNKKHNGFLYFSFSHLTQESYVIGADYKRYTARFNFQQKINNRFLIESNISLTAEKNNSLLAPKIYRDAILKAPNLPIYNSDGGFNFSTEGNPYGDYTENPVAMAQNDKGEILDNYIIANVYADLQIVNNLSYRCDLGVNLIETDALSSYRNSYQNDEKLTIETDGYSRKYVITNTLTGNKSFGDHKLKFVLGQSFEHSRQKEEQLNYQSSYRINNRNSYELTDYSTSKRKHALASWFGRLNYNYKQKIFTGISYRIDGSSRFNKDNRYQIFPAFSAGYIVLNKEGEEIINNLKLRASFGYSGVEQSTYTYGALRTYEPHQDELTYGNKNIITEARSSSFNLSWEKTENFDVGIDMSLLSNNVHLNLDYYSKKVNNLLLFTDVPAISGYTKQWVNVGAMKNTGIELTCDAKILGGELSWDVFLTAAYNRNKVLEINQNGYEVWGADKAYKYFEEGKEAGQFMLYQWEGVNPENGNPLWRYADGTLRETPPTDLNDRKALGSGIPKYSGGISNVVSYKGIEFSAFLVFAEGKKLMNGTAAILNTYTTTEVNNLSVDVQNYWRSEGEINSRPALFNKSITAQNNYTTSRTSSRFYEDASFIRLKKLVLAYNFPMKFVKKLKLDKIKLYAQATNLFTITNYSGLDPEVSAFGVSSLLSGYDEITMPQTKTYSLGLRIGF</sequence>
<reference evidence="9 10" key="1">
    <citation type="submission" date="2018-09" db="EMBL/GenBank/DDBJ databases">
        <title>Genomic Encyclopedia of Archaeal and Bacterial Type Strains, Phase II (KMG-II): from individual species to whole genera.</title>
        <authorList>
            <person name="Goeker M."/>
        </authorList>
    </citation>
    <scope>NUCLEOTIDE SEQUENCE [LARGE SCALE GENOMIC DNA]</scope>
    <source>
        <strain evidence="9 10">DSM 21950</strain>
    </source>
</reference>
<dbReference type="GO" id="GO:0009279">
    <property type="term" value="C:cell outer membrane"/>
    <property type="evidence" value="ECO:0007669"/>
    <property type="project" value="UniProtKB-SubCell"/>
</dbReference>
<dbReference type="InterPro" id="IPR036942">
    <property type="entry name" value="Beta-barrel_TonB_sf"/>
</dbReference>
<keyword evidence="2 7" id="KW-0813">Transport</keyword>
<evidence type="ECO:0000256" key="6">
    <source>
        <dbReference type="ARBA" id="ARBA00023237"/>
    </source>
</evidence>
<protein>
    <submittedName>
        <fullName evidence="9">TonB-linked SusC/RagA family outer membrane protein</fullName>
    </submittedName>
</protein>
<evidence type="ECO:0000313" key="9">
    <source>
        <dbReference type="EMBL" id="RKE04349.1"/>
    </source>
</evidence>
<dbReference type="InterPro" id="IPR023996">
    <property type="entry name" value="TonB-dep_OMP_SusC/RagA"/>
</dbReference>
<dbReference type="InterPro" id="IPR037066">
    <property type="entry name" value="Plug_dom_sf"/>
</dbReference>
<dbReference type="NCBIfam" id="TIGR04057">
    <property type="entry name" value="SusC_RagA_signa"/>
    <property type="match status" value="1"/>
</dbReference>
<evidence type="ECO:0000256" key="2">
    <source>
        <dbReference type="ARBA" id="ARBA00022448"/>
    </source>
</evidence>
<dbReference type="Pfam" id="PF07715">
    <property type="entry name" value="Plug"/>
    <property type="match status" value="1"/>
</dbReference>
<keyword evidence="5 7" id="KW-0472">Membrane</keyword>
<dbReference type="SUPFAM" id="SSF56935">
    <property type="entry name" value="Porins"/>
    <property type="match status" value="1"/>
</dbReference>
<dbReference type="InterPro" id="IPR012910">
    <property type="entry name" value="Plug_dom"/>
</dbReference>
<dbReference type="Gene3D" id="2.170.130.10">
    <property type="entry name" value="TonB-dependent receptor, plug domain"/>
    <property type="match status" value="1"/>
</dbReference>
<evidence type="ECO:0000313" key="10">
    <source>
        <dbReference type="Proteomes" id="UP000284531"/>
    </source>
</evidence>
<evidence type="ECO:0000256" key="4">
    <source>
        <dbReference type="ARBA" id="ARBA00022692"/>
    </source>
</evidence>
<evidence type="ECO:0000256" key="3">
    <source>
        <dbReference type="ARBA" id="ARBA00022452"/>
    </source>
</evidence>
<keyword evidence="3 7" id="KW-1134">Transmembrane beta strand</keyword>
<gene>
    <name evidence="9" type="ORF">BXY64_1369</name>
</gene>
<comment type="caution">
    <text evidence="9">The sequence shown here is derived from an EMBL/GenBank/DDBJ whole genome shotgun (WGS) entry which is preliminary data.</text>
</comment>
<keyword evidence="4 7" id="KW-0812">Transmembrane</keyword>
<evidence type="ECO:0000256" key="7">
    <source>
        <dbReference type="PROSITE-ProRule" id="PRU01360"/>
    </source>
</evidence>
<name>A0A419X9W7_9BACT</name>
<dbReference type="Pfam" id="PF13715">
    <property type="entry name" value="CarbopepD_reg_2"/>
    <property type="match status" value="1"/>
</dbReference>
<dbReference type="SUPFAM" id="SSF49464">
    <property type="entry name" value="Carboxypeptidase regulatory domain-like"/>
    <property type="match status" value="1"/>
</dbReference>
<dbReference type="Gene3D" id="2.40.170.20">
    <property type="entry name" value="TonB-dependent receptor, beta-barrel domain"/>
    <property type="match status" value="1"/>
</dbReference>
<keyword evidence="6 7" id="KW-0998">Cell outer membrane</keyword>
<feature type="domain" description="TonB-dependent receptor plug" evidence="8">
    <location>
        <begin position="263"/>
        <end position="409"/>
    </location>
</feature>
<dbReference type="InterPro" id="IPR008969">
    <property type="entry name" value="CarboxyPept-like_regulatory"/>
</dbReference>
<dbReference type="Gene3D" id="2.60.40.1120">
    <property type="entry name" value="Carboxypeptidase-like, regulatory domain"/>
    <property type="match status" value="1"/>
</dbReference>
<comment type="similarity">
    <text evidence="7">Belongs to the TonB-dependent receptor family.</text>
</comment>
<evidence type="ECO:0000259" key="8">
    <source>
        <dbReference type="Pfam" id="PF07715"/>
    </source>
</evidence>
<dbReference type="NCBIfam" id="TIGR04056">
    <property type="entry name" value="OMP_RagA_SusC"/>
    <property type="match status" value="1"/>
</dbReference>
<comment type="subcellular location">
    <subcellularLocation>
        <location evidence="1 7">Cell outer membrane</location>
        <topology evidence="1 7">Multi-pass membrane protein</topology>
    </subcellularLocation>
</comment>
<dbReference type="InterPro" id="IPR039426">
    <property type="entry name" value="TonB-dep_rcpt-like"/>
</dbReference>
<dbReference type="AlphaFoldDB" id="A0A419X9W7"/>
<proteinExistence type="inferred from homology"/>
<dbReference type="EMBL" id="RAPQ01000008">
    <property type="protein sequence ID" value="RKE04349.1"/>
    <property type="molecule type" value="Genomic_DNA"/>
</dbReference>